<dbReference type="Proteomes" id="UP000593577">
    <property type="component" value="Unassembled WGS sequence"/>
</dbReference>
<proteinExistence type="predicted"/>
<comment type="caution">
    <text evidence="1">The sequence shown here is derived from an EMBL/GenBank/DDBJ whole genome shotgun (WGS) entry which is preliminary data.</text>
</comment>
<evidence type="ECO:0000313" key="1">
    <source>
        <dbReference type="EMBL" id="MBA0682193.1"/>
    </source>
</evidence>
<organism evidence="1 2">
    <name type="scientific">Gossypium aridum</name>
    <name type="common">American cotton</name>
    <name type="synonym">Erioxylum aridum</name>
    <dbReference type="NCBI Taxonomy" id="34290"/>
    <lineage>
        <taxon>Eukaryota</taxon>
        <taxon>Viridiplantae</taxon>
        <taxon>Streptophyta</taxon>
        <taxon>Embryophyta</taxon>
        <taxon>Tracheophyta</taxon>
        <taxon>Spermatophyta</taxon>
        <taxon>Magnoliopsida</taxon>
        <taxon>eudicotyledons</taxon>
        <taxon>Gunneridae</taxon>
        <taxon>Pentapetalae</taxon>
        <taxon>rosids</taxon>
        <taxon>malvids</taxon>
        <taxon>Malvales</taxon>
        <taxon>Malvaceae</taxon>
        <taxon>Malvoideae</taxon>
        <taxon>Gossypium</taxon>
    </lineage>
</organism>
<sequence>MDFPRCRRSVETLIHALKDYPTARTILTIGGGLDNKLLVRDYSCWIDWIEDVMRVLDKNAAADFIITLCYGVIARADDGFVLGGGGGFKDEVLPTVVCNKEADFICKKSITNSCIWTFGMNYPKEIHDVVIGDSINYV</sequence>
<evidence type="ECO:0000313" key="2">
    <source>
        <dbReference type="Proteomes" id="UP000593577"/>
    </source>
</evidence>
<dbReference type="EMBL" id="JABFAA010000005">
    <property type="protein sequence ID" value="MBA0682193.1"/>
    <property type="molecule type" value="Genomic_DNA"/>
</dbReference>
<accession>A0A7J8X4K4</accession>
<name>A0A7J8X4K4_GOSAI</name>
<keyword evidence="2" id="KW-1185">Reference proteome</keyword>
<reference evidence="1 2" key="1">
    <citation type="journal article" date="2019" name="Genome Biol. Evol.">
        <title>Insights into the evolution of the New World diploid cottons (Gossypium, subgenus Houzingenia) based on genome sequencing.</title>
        <authorList>
            <person name="Grover C.E."/>
            <person name="Arick M.A. 2nd"/>
            <person name="Thrash A."/>
            <person name="Conover J.L."/>
            <person name="Sanders W.S."/>
            <person name="Peterson D.G."/>
            <person name="Frelichowski J.E."/>
            <person name="Scheffler J.A."/>
            <person name="Scheffler B.E."/>
            <person name="Wendel J.F."/>
        </authorList>
    </citation>
    <scope>NUCLEOTIDE SEQUENCE [LARGE SCALE GENOMIC DNA]</scope>
    <source>
        <strain evidence="1">185</strain>
        <tissue evidence="1">Leaf</tissue>
    </source>
</reference>
<protein>
    <submittedName>
        <fullName evidence="1">Uncharacterized protein</fullName>
    </submittedName>
</protein>
<gene>
    <name evidence="1" type="ORF">Goari_023930</name>
</gene>
<dbReference type="AlphaFoldDB" id="A0A7J8X4K4"/>